<keyword evidence="1" id="KW-0472">Membrane</keyword>
<feature type="domain" description="Glycosyltransferase subfamily 4-like N-terminal" evidence="3">
    <location>
        <begin position="16"/>
        <end position="204"/>
    </location>
</feature>
<evidence type="ECO:0000256" key="1">
    <source>
        <dbReference type="SAM" id="Phobius"/>
    </source>
</evidence>
<dbReference type="GO" id="GO:0016758">
    <property type="term" value="F:hexosyltransferase activity"/>
    <property type="evidence" value="ECO:0007669"/>
    <property type="project" value="TreeGrafter"/>
</dbReference>
<comment type="caution">
    <text evidence="4">The sequence shown here is derived from an EMBL/GenBank/DDBJ whole genome shotgun (WGS) entry which is preliminary data.</text>
</comment>
<keyword evidence="1" id="KW-1133">Transmembrane helix</keyword>
<feature type="domain" description="Glycosyl transferase family 1" evidence="2">
    <location>
        <begin position="220"/>
        <end position="382"/>
    </location>
</feature>
<keyword evidence="4" id="KW-0808">Transferase</keyword>
<dbReference type="PANTHER" id="PTHR45947:SF3">
    <property type="entry name" value="SULFOQUINOVOSYL TRANSFERASE SQD2"/>
    <property type="match status" value="1"/>
</dbReference>
<dbReference type="InterPro" id="IPR001296">
    <property type="entry name" value="Glyco_trans_1"/>
</dbReference>
<evidence type="ECO:0000313" key="5">
    <source>
        <dbReference type="Proteomes" id="UP000284395"/>
    </source>
</evidence>
<dbReference type="InterPro" id="IPR050194">
    <property type="entry name" value="Glycosyltransferase_grp1"/>
</dbReference>
<keyword evidence="5" id="KW-1185">Reference proteome</keyword>
<dbReference type="PANTHER" id="PTHR45947">
    <property type="entry name" value="SULFOQUINOVOSYL TRANSFERASE SQD2"/>
    <property type="match status" value="1"/>
</dbReference>
<proteinExistence type="predicted"/>
<dbReference type="InterPro" id="IPR028098">
    <property type="entry name" value="Glyco_trans_4-like_N"/>
</dbReference>
<keyword evidence="1" id="KW-0812">Transmembrane</keyword>
<dbReference type="Pfam" id="PF00534">
    <property type="entry name" value="Glycos_transf_1"/>
    <property type="match status" value="1"/>
</dbReference>
<dbReference type="SUPFAM" id="SSF53756">
    <property type="entry name" value="UDP-Glycosyltransferase/glycogen phosphorylase"/>
    <property type="match status" value="1"/>
</dbReference>
<reference evidence="4 5" key="1">
    <citation type="submission" date="2018-09" db="EMBL/GenBank/DDBJ databases">
        <title>Altererythrobacter spongiae sp. nov., isolated from a marine sponge.</title>
        <authorList>
            <person name="Zhuang L."/>
            <person name="Luo L."/>
        </authorList>
    </citation>
    <scope>NUCLEOTIDE SEQUENCE [LARGE SCALE GENOMIC DNA]</scope>
    <source>
        <strain evidence="4 5">HN-Y73</strain>
    </source>
</reference>
<protein>
    <submittedName>
        <fullName evidence="4">Colanic acid biosynthesis glycosyltransferase WcaI</fullName>
    </submittedName>
</protein>
<name>A0A420EIX0_9SPHN</name>
<evidence type="ECO:0000259" key="2">
    <source>
        <dbReference type="Pfam" id="PF00534"/>
    </source>
</evidence>
<dbReference type="RefSeq" id="WP_120324956.1">
    <property type="nucleotide sequence ID" value="NZ_RAPF01000005.1"/>
</dbReference>
<feature type="transmembrane region" description="Helical" evidence="1">
    <location>
        <begin position="419"/>
        <end position="442"/>
    </location>
</feature>
<dbReference type="NCBIfam" id="NF007640">
    <property type="entry name" value="PRK10307.1"/>
    <property type="match status" value="1"/>
</dbReference>
<evidence type="ECO:0000313" key="4">
    <source>
        <dbReference type="EMBL" id="RKF20659.1"/>
    </source>
</evidence>
<dbReference type="Proteomes" id="UP000284395">
    <property type="component" value="Unassembled WGS sequence"/>
</dbReference>
<dbReference type="EMBL" id="RAPF01000005">
    <property type="protein sequence ID" value="RKF20659.1"/>
    <property type="molecule type" value="Genomic_DNA"/>
</dbReference>
<dbReference type="AlphaFoldDB" id="A0A420EIX0"/>
<accession>A0A420EIX0</accession>
<evidence type="ECO:0000259" key="3">
    <source>
        <dbReference type="Pfam" id="PF13579"/>
    </source>
</evidence>
<sequence length="446" mass="49319">MKLAFLSLNYAPEQIGIGPYSCMTAEMLAAAGHEVSVICGKPYYPEWRIAESYRPGFYTTRREAGVRVTRCPHYVPARPGGVKRLLHHFTFALSAFCALLYQTARQRPDVILATAPSLIAALGGRVVAGLCGARFWLHVQDFELEAAQAAGVLSKGFPGNRLVGMAESHFFRSADIVSSISPQMCQRLADKGVAQERIVEFPNWAEDDTIRPLSRNTDLRREWSLGDRTVVLYSGNIGRKQGLNIVLEAARDLQHRQDLIFVICGEGPERTELERQAVGLDHCLIKPLQSRERLGELLATADIFILPQLADAADLVLPSKLPNMMAAGRPVIATTEPGTGVYDEIRNVGIATRPGDPVALARAIERLADNPALREDLGYRARWKAISRWARDGILKRFLCDFTRVANIPRSSRRKGRGAIVSLIFLTIGLTGFFSRLAWLLLAGNF</sequence>
<dbReference type="CDD" id="cd03794">
    <property type="entry name" value="GT4_WbuB-like"/>
    <property type="match status" value="1"/>
</dbReference>
<dbReference type="Gene3D" id="3.40.50.2000">
    <property type="entry name" value="Glycogen Phosphorylase B"/>
    <property type="match status" value="2"/>
</dbReference>
<dbReference type="OrthoDB" id="9787293at2"/>
<dbReference type="Pfam" id="PF13579">
    <property type="entry name" value="Glyco_trans_4_4"/>
    <property type="match status" value="1"/>
</dbReference>
<gene>
    <name evidence="4" type="primary">wcaI</name>
    <name evidence="4" type="ORF">D6851_11040</name>
</gene>
<organism evidence="4 5">
    <name type="scientific">Altericroceibacterium spongiae</name>
    <dbReference type="NCBI Taxonomy" id="2320269"/>
    <lineage>
        <taxon>Bacteria</taxon>
        <taxon>Pseudomonadati</taxon>
        <taxon>Pseudomonadota</taxon>
        <taxon>Alphaproteobacteria</taxon>
        <taxon>Sphingomonadales</taxon>
        <taxon>Erythrobacteraceae</taxon>
        <taxon>Altericroceibacterium</taxon>
    </lineage>
</organism>